<dbReference type="InParanoid" id="B7PZD4"/>
<evidence type="ECO:0000256" key="1">
    <source>
        <dbReference type="ARBA" id="ARBA00023054"/>
    </source>
</evidence>
<accession>B7PZD4</accession>
<feature type="compositionally biased region" description="Basic and acidic residues" evidence="2">
    <location>
        <begin position="12"/>
        <end position="39"/>
    </location>
</feature>
<dbReference type="EMBL" id="ABJB010000869">
    <property type="status" value="NOT_ANNOTATED_CDS"/>
    <property type="molecule type" value="Genomic_DNA"/>
</dbReference>
<reference evidence="3 5" key="1">
    <citation type="submission" date="2008-03" db="EMBL/GenBank/DDBJ databases">
        <title>Annotation of Ixodes scapularis.</title>
        <authorList>
            <consortium name="Ixodes scapularis Genome Project Consortium"/>
            <person name="Caler E."/>
            <person name="Hannick L.I."/>
            <person name="Bidwell S."/>
            <person name="Joardar V."/>
            <person name="Thiagarajan M."/>
            <person name="Amedeo P."/>
            <person name="Galinsky K.J."/>
            <person name="Schobel S."/>
            <person name="Inman J."/>
            <person name="Hostetler J."/>
            <person name="Miller J."/>
            <person name="Hammond M."/>
            <person name="Megy K."/>
            <person name="Lawson D."/>
            <person name="Kodira C."/>
            <person name="Sutton G."/>
            <person name="Meyer J."/>
            <person name="Hill C.A."/>
            <person name="Birren B."/>
            <person name="Nene V."/>
            <person name="Collins F."/>
            <person name="Alarcon-Chaidez F."/>
            <person name="Wikel S."/>
            <person name="Strausberg R."/>
        </authorList>
    </citation>
    <scope>NUCLEOTIDE SEQUENCE [LARGE SCALE GENOMIC DNA]</scope>
    <source>
        <strain evidence="5">Wikel</strain>
        <strain evidence="3">Wikel colony</strain>
    </source>
</reference>
<gene>
    <name evidence="3" type="ORF">IscW_ISCW009063</name>
</gene>
<keyword evidence="5" id="KW-1185">Reference proteome</keyword>
<name>B7PZD4_IXOSC</name>
<dbReference type="FunFam" id="1.20.5.340:FF:000001">
    <property type="entry name" value="Tropomyosin alpha-1 chain isoform 2"/>
    <property type="match status" value="1"/>
</dbReference>
<organism>
    <name type="scientific">Ixodes scapularis</name>
    <name type="common">Black-legged tick</name>
    <name type="synonym">Deer tick</name>
    <dbReference type="NCBI Taxonomy" id="6945"/>
    <lineage>
        <taxon>Eukaryota</taxon>
        <taxon>Metazoa</taxon>
        <taxon>Ecdysozoa</taxon>
        <taxon>Arthropoda</taxon>
        <taxon>Chelicerata</taxon>
        <taxon>Arachnida</taxon>
        <taxon>Acari</taxon>
        <taxon>Parasitiformes</taxon>
        <taxon>Ixodida</taxon>
        <taxon>Ixodoidea</taxon>
        <taxon>Ixodidae</taxon>
        <taxon>Ixodinae</taxon>
        <taxon>Ixodes</taxon>
    </lineage>
</organism>
<dbReference type="VEuPathDB" id="VectorBase:ISCI009063"/>
<evidence type="ECO:0000313" key="3">
    <source>
        <dbReference type="EMBL" id="EEC11956.1"/>
    </source>
</evidence>
<dbReference type="AlphaFoldDB" id="B7PZD4"/>
<dbReference type="EMBL" id="DS825495">
    <property type="protein sequence ID" value="EEC11956.1"/>
    <property type="molecule type" value="Genomic_DNA"/>
</dbReference>
<dbReference type="HOGENOM" id="CLU_217782_1_0_1"/>
<keyword evidence="1" id="KW-0175">Coiled coil</keyword>
<keyword evidence="6" id="KW-1267">Proteomics identification</keyword>
<dbReference type="Proteomes" id="UP000001555">
    <property type="component" value="Unassembled WGS sequence"/>
</dbReference>
<proteinExistence type="evidence at protein level"/>
<evidence type="ECO:0000313" key="4">
    <source>
        <dbReference type="EnsemblMetazoa" id="ISCW009063-PA"/>
    </source>
</evidence>
<dbReference type="PaxDb" id="6945-B7PZD4"/>
<dbReference type="EnsemblMetazoa" id="ISCW009063-RA">
    <property type="protein sequence ID" value="ISCW009063-PA"/>
    <property type="gene ID" value="ISCW009063"/>
</dbReference>
<feature type="region of interest" description="Disordered" evidence="2">
    <location>
        <begin position="1"/>
        <end position="39"/>
    </location>
</feature>
<dbReference type="SUPFAM" id="SSF57997">
    <property type="entry name" value="Tropomyosin"/>
    <property type="match status" value="1"/>
</dbReference>
<evidence type="ECO:0000313" key="5">
    <source>
        <dbReference type="Proteomes" id="UP000001555"/>
    </source>
</evidence>
<evidence type="ECO:0007829" key="6">
    <source>
        <dbReference type="PeptideAtlas" id="B7PZD4"/>
    </source>
</evidence>
<dbReference type="STRING" id="6945.B7PZD4"/>
<dbReference type="Gene3D" id="1.20.5.340">
    <property type="match status" value="1"/>
</dbReference>
<reference evidence="4" key="2">
    <citation type="submission" date="2020-05" db="UniProtKB">
        <authorList>
            <consortium name="EnsemblMetazoa"/>
        </authorList>
    </citation>
    <scope>IDENTIFICATION</scope>
    <source>
        <strain evidence="4">wikel</strain>
    </source>
</reference>
<dbReference type="VEuPathDB" id="VectorBase:ISCW009063"/>
<evidence type="ECO:0000256" key="2">
    <source>
        <dbReference type="SAM" id="MobiDB-lite"/>
    </source>
</evidence>
<sequence length="39" mass="4433">MEAIKKKMQAMKLEKDNAVDRAETAEQQSRDAALRAEKV</sequence>
<protein>
    <submittedName>
        <fullName evidence="3 4">Tropomyosin, putative</fullName>
    </submittedName>
</protein>